<feature type="region of interest" description="Disordered" evidence="3">
    <location>
        <begin position="1"/>
        <end position="22"/>
    </location>
</feature>
<dbReference type="GO" id="GO:0071281">
    <property type="term" value="P:cellular response to iron ion"/>
    <property type="evidence" value="ECO:0007669"/>
    <property type="project" value="TreeGrafter"/>
</dbReference>
<evidence type="ECO:0000256" key="2">
    <source>
        <dbReference type="ARBA" id="ARBA00022729"/>
    </source>
</evidence>
<dbReference type="InterPro" id="IPR002491">
    <property type="entry name" value="ABC_transptr_periplasmic_BD"/>
</dbReference>
<protein>
    <submittedName>
        <fullName evidence="5">Periplasmic binding protein</fullName>
    </submittedName>
</protein>
<name>A4XC54_SALTO</name>
<reference evidence="6" key="1">
    <citation type="journal article" date="2007" name="Proc. Natl. Acad. Sci. U.S.A.">
        <title>Genome sequencing reveals complex secondary metabolome in the marine actinomycete Salinispora tropica.</title>
        <authorList>
            <person name="Udwary D.W."/>
            <person name="Zeigler L."/>
            <person name="Asolkar R.N."/>
            <person name="Singan V."/>
            <person name="Lapidus A."/>
            <person name="Fenical W."/>
            <person name="Jensen P.R."/>
            <person name="Moore B.S."/>
        </authorList>
    </citation>
    <scope>NUCLEOTIDE SEQUENCE [LARGE SCALE GENOMIC DNA]</scope>
    <source>
        <strain evidence="6">ATCC BAA-916 / DSM 44818 / CNB-440</strain>
    </source>
</reference>
<evidence type="ECO:0000313" key="5">
    <source>
        <dbReference type="EMBL" id="ABP56511.1"/>
    </source>
</evidence>
<comment type="similarity">
    <text evidence="1">Belongs to the bacterial solute-binding protein 8 family.</text>
</comment>
<evidence type="ECO:0000259" key="4">
    <source>
        <dbReference type="PROSITE" id="PS50983"/>
    </source>
</evidence>
<dbReference type="EMBL" id="CP000667">
    <property type="protein sequence ID" value="ABP56511.1"/>
    <property type="molecule type" value="Genomic_DNA"/>
</dbReference>
<evidence type="ECO:0000256" key="3">
    <source>
        <dbReference type="SAM" id="MobiDB-lite"/>
    </source>
</evidence>
<dbReference type="CDD" id="cd01143">
    <property type="entry name" value="YvrC"/>
    <property type="match status" value="1"/>
</dbReference>
<dbReference type="InterPro" id="IPR050902">
    <property type="entry name" value="ABC_Transporter_SBP"/>
</dbReference>
<dbReference type="Proteomes" id="UP000000235">
    <property type="component" value="Chromosome"/>
</dbReference>
<dbReference type="Pfam" id="PF01497">
    <property type="entry name" value="Peripla_BP_2"/>
    <property type="match status" value="1"/>
</dbReference>
<accession>A4XC54</accession>
<feature type="compositionally biased region" description="Pro residues" evidence="3">
    <location>
        <begin position="1"/>
        <end position="10"/>
    </location>
</feature>
<dbReference type="PANTHER" id="PTHR30535">
    <property type="entry name" value="VITAMIN B12-BINDING PROTEIN"/>
    <property type="match status" value="1"/>
</dbReference>
<dbReference type="KEGG" id="stp:Strop_4081"/>
<dbReference type="STRING" id="369723.Strop_4081"/>
<dbReference type="Gene3D" id="3.40.50.1980">
    <property type="entry name" value="Nitrogenase molybdenum iron protein domain"/>
    <property type="match status" value="2"/>
</dbReference>
<dbReference type="HOGENOM" id="CLU_038034_2_8_11"/>
<dbReference type="PROSITE" id="PS50983">
    <property type="entry name" value="FE_B12_PBP"/>
    <property type="match status" value="1"/>
</dbReference>
<gene>
    <name evidence="5" type="ordered locus">Strop_4081</name>
</gene>
<dbReference type="NCBIfam" id="NF038402">
    <property type="entry name" value="TroA_like"/>
    <property type="match status" value="1"/>
</dbReference>
<keyword evidence="2" id="KW-0732">Signal</keyword>
<dbReference type="SUPFAM" id="SSF53807">
    <property type="entry name" value="Helical backbone' metal receptor"/>
    <property type="match status" value="1"/>
</dbReference>
<dbReference type="PANTHER" id="PTHR30535:SF34">
    <property type="entry name" value="MOLYBDATE-BINDING PROTEIN MOLA"/>
    <property type="match status" value="1"/>
</dbReference>
<dbReference type="InterPro" id="IPR054828">
    <property type="entry name" value="Vit_B12_bind_prot"/>
</dbReference>
<sequence length="404" mass="42327">MGALPGPPPHRVTRLRPTPGSCPTMRYRATDHSAAKPVGSRHCPATVMPRGFPGTSQVACGRSRYALSRKGASRMGTSVPVGEAPTPRPTGGPMSRRTPRLLTAALAVAALALGGCAETTDAPAPDDSAASAATFPVTVGSLTLEQQPEKIVSLSPTATEMLFAIGAGPQVTAVDDNSNHPAEAPRTDLSGFQPNAEAIAVHNPDLVLLANDQNKIVDQLTKLKIPVFLTPAAVTLDDTYRQLTEVGALTGHPTEAAGVVSQMQDDIAELVADLPQRAETLTYFHELSPALYTATSKTFIGSLYALAGLENIADPADADGESGGYPQLSEEVIVQSNPDFVFLADTKCCQQSVASVEARPGWATITAVQENQVIALDDDIASRWGPRVVDLLRTIIEATAKVPA</sequence>
<dbReference type="AlphaFoldDB" id="A4XC54"/>
<evidence type="ECO:0000313" key="6">
    <source>
        <dbReference type="Proteomes" id="UP000000235"/>
    </source>
</evidence>
<evidence type="ECO:0000256" key="1">
    <source>
        <dbReference type="ARBA" id="ARBA00008814"/>
    </source>
</evidence>
<feature type="domain" description="Fe/B12 periplasmic-binding" evidence="4">
    <location>
        <begin position="150"/>
        <end position="404"/>
    </location>
</feature>
<feature type="region of interest" description="Disordered" evidence="3">
    <location>
        <begin position="69"/>
        <end position="94"/>
    </location>
</feature>
<proteinExistence type="inferred from homology"/>
<organism evidence="5 6">
    <name type="scientific">Salinispora tropica (strain ATCC BAA-916 / DSM 44818 / JCM 13857 / NBRC 105044 / CNB-440)</name>
    <dbReference type="NCBI Taxonomy" id="369723"/>
    <lineage>
        <taxon>Bacteria</taxon>
        <taxon>Bacillati</taxon>
        <taxon>Actinomycetota</taxon>
        <taxon>Actinomycetes</taxon>
        <taxon>Micromonosporales</taxon>
        <taxon>Micromonosporaceae</taxon>
        <taxon>Salinispora</taxon>
    </lineage>
</organism>
<keyword evidence="6" id="KW-1185">Reference proteome</keyword>
<dbReference type="eggNOG" id="COG0614">
    <property type="taxonomic scope" value="Bacteria"/>
</dbReference>